<evidence type="ECO:0000259" key="6">
    <source>
        <dbReference type="PROSITE" id="PS50110"/>
    </source>
</evidence>
<dbReference type="PANTHER" id="PTHR43547:SF2">
    <property type="entry name" value="HYBRID SIGNAL TRANSDUCTION HISTIDINE KINASE C"/>
    <property type="match status" value="1"/>
</dbReference>
<proteinExistence type="predicted"/>
<dbReference type="EMBL" id="MGDB01000107">
    <property type="protein sequence ID" value="OGL40139.1"/>
    <property type="molecule type" value="Genomic_DNA"/>
</dbReference>
<dbReference type="GO" id="GO:0000155">
    <property type="term" value="F:phosphorelay sensor kinase activity"/>
    <property type="evidence" value="ECO:0007669"/>
    <property type="project" value="TreeGrafter"/>
</dbReference>
<keyword evidence="3 4" id="KW-0597">Phosphoprotein</keyword>
<organism evidence="7 8">
    <name type="scientific">Candidatus Schekmanbacteria bacterium GWA2_38_11</name>
    <dbReference type="NCBI Taxonomy" id="1817876"/>
    <lineage>
        <taxon>Bacteria</taxon>
        <taxon>Candidatus Schekmaniibacteriota</taxon>
    </lineage>
</organism>
<comment type="catalytic activity">
    <reaction evidence="1">
        <text>ATP + protein L-histidine = ADP + protein N-phospho-L-histidine.</text>
        <dbReference type="EC" id="2.7.13.3"/>
    </reaction>
</comment>
<reference evidence="7 8" key="1">
    <citation type="journal article" date="2016" name="Nat. Commun.">
        <title>Thousands of microbial genomes shed light on interconnected biogeochemical processes in an aquifer system.</title>
        <authorList>
            <person name="Anantharaman K."/>
            <person name="Brown C.T."/>
            <person name="Hug L.A."/>
            <person name="Sharon I."/>
            <person name="Castelle C.J."/>
            <person name="Probst A.J."/>
            <person name="Thomas B.C."/>
            <person name="Singh A."/>
            <person name="Wilkins M.J."/>
            <person name="Karaoz U."/>
            <person name="Brodie E.L."/>
            <person name="Williams K.H."/>
            <person name="Hubbard S.S."/>
            <person name="Banfield J.F."/>
        </authorList>
    </citation>
    <scope>NUCLEOTIDE SEQUENCE [LARGE SCALE GENOMIC DNA]</scope>
</reference>
<dbReference type="PANTHER" id="PTHR43547">
    <property type="entry name" value="TWO-COMPONENT HISTIDINE KINASE"/>
    <property type="match status" value="1"/>
</dbReference>
<evidence type="ECO:0000256" key="2">
    <source>
        <dbReference type="ARBA" id="ARBA00012438"/>
    </source>
</evidence>
<dbReference type="InterPro" id="IPR003594">
    <property type="entry name" value="HATPase_dom"/>
</dbReference>
<dbReference type="InterPro" id="IPR001789">
    <property type="entry name" value="Sig_transdc_resp-reg_receiver"/>
</dbReference>
<sequence length="319" mass="36561">MVNKIELSALGAKKVIGSLLGFSKQNKPELNLIDINNTIKKVISLLKYKFESSNLRLETDLQDEMSLTMADENQMEQVFLNILNNSIQAIENKVGIISIRSFKKGETIFIQFTDNGLGIKEENLKRIFDPFFTTKQQGKGTGLGLSVCYGIIQNHNGKIYADSIEGEKTTFTIELPVKQNKAVKSKEDTKNEPEKAIKGKRILIIDDDQIIRELMEIILKKDHQVESVNSGEIALQRIKETNYDLIITDLRMPEIDGFKIYHWIKENKPGDEKKIIFTTGDTYEDKTKEFLKITQNLFIAKPFKITDFENIVKKFLTKF</sequence>
<dbReference type="Proteomes" id="UP000178526">
    <property type="component" value="Unassembled WGS sequence"/>
</dbReference>
<dbReference type="CDD" id="cd00156">
    <property type="entry name" value="REC"/>
    <property type="match status" value="1"/>
</dbReference>
<dbReference type="AlphaFoldDB" id="A0A1F7RF26"/>
<dbReference type="Pfam" id="PF00072">
    <property type="entry name" value="Response_reg"/>
    <property type="match status" value="1"/>
</dbReference>
<evidence type="ECO:0000313" key="7">
    <source>
        <dbReference type="EMBL" id="OGL40139.1"/>
    </source>
</evidence>
<feature type="domain" description="Histidine kinase" evidence="5">
    <location>
        <begin position="1"/>
        <end position="179"/>
    </location>
</feature>
<feature type="domain" description="Response regulatory" evidence="6">
    <location>
        <begin position="201"/>
        <end position="316"/>
    </location>
</feature>
<dbReference type="InterPro" id="IPR011006">
    <property type="entry name" value="CheY-like_superfamily"/>
</dbReference>
<evidence type="ECO:0000259" key="5">
    <source>
        <dbReference type="PROSITE" id="PS50109"/>
    </source>
</evidence>
<accession>A0A1F7RF26</accession>
<feature type="modified residue" description="4-aspartylphosphate" evidence="4">
    <location>
        <position position="249"/>
    </location>
</feature>
<evidence type="ECO:0000256" key="4">
    <source>
        <dbReference type="PROSITE-ProRule" id="PRU00169"/>
    </source>
</evidence>
<evidence type="ECO:0000313" key="8">
    <source>
        <dbReference type="Proteomes" id="UP000178526"/>
    </source>
</evidence>
<dbReference type="PROSITE" id="PS50110">
    <property type="entry name" value="RESPONSE_REGULATORY"/>
    <property type="match status" value="1"/>
</dbReference>
<gene>
    <name evidence="7" type="ORF">A2042_02815</name>
</gene>
<protein>
    <recommendedName>
        <fullName evidence="2">histidine kinase</fullName>
        <ecNumber evidence="2">2.7.13.3</ecNumber>
    </recommendedName>
</protein>
<evidence type="ECO:0000256" key="3">
    <source>
        <dbReference type="ARBA" id="ARBA00022553"/>
    </source>
</evidence>
<evidence type="ECO:0000256" key="1">
    <source>
        <dbReference type="ARBA" id="ARBA00000085"/>
    </source>
</evidence>
<dbReference type="InterPro" id="IPR005467">
    <property type="entry name" value="His_kinase_dom"/>
</dbReference>
<dbReference type="SUPFAM" id="SSF55874">
    <property type="entry name" value="ATPase domain of HSP90 chaperone/DNA topoisomerase II/histidine kinase"/>
    <property type="match status" value="1"/>
</dbReference>
<dbReference type="SUPFAM" id="SSF52172">
    <property type="entry name" value="CheY-like"/>
    <property type="match status" value="1"/>
</dbReference>
<dbReference type="SMART" id="SM00448">
    <property type="entry name" value="REC"/>
    <property type="match status" value="1"/>
</dbReference>
<dbReference type="Pfam" id="PF02518">
    <property type="entry name" value="HATPase_c"/>
    <property type="match status" value="1"/>
</dbReference>
<dbReference type="PROSITE" id="PS50109">
    <property type="entry name" value="HIS_KIN"/>
    <property type="match status" value="1"/>
</dbReference>
<dbReference type="EC" id="2.7.13.3" evidence="2"/>
<name>A0A1F7RF26_9BACT</name>
<dbReference type="SMART" id="SM00387">
    <property type="entry name" value="HATPase_c"/>
    <property type="match status" value="1"/>
</dbReference>
<dbReference type="Gene3D" id="3.40.50.2300">
    <property type="match status" value="1"/>
</dbReference>
<dbReference type="PRINTS" id="PR00344">
    <property type="entry name" value="BCTRLSENSOR"/>
</dbReference>
<dbReference type="InterPro" id="IPR036890">
    <property type="entry name" value="HATPase_C_sf"/>
</dbReference>
<dbReference type="Gene3D" id="3.30.565.10">
    <property type="entry name" value="Histidine kinase-like ATPase, C-terminal domain"/>
    <property type="match status" value="1"/>
</dbReference>
<dbReference type="InterPro" id="IPR004358">
    <property type="entry name" value="Sig_transdc_His_kin-like_C"/>
</dbReference>
<comment type="caution">
    <text evidence="7">The sequence shown here is derived from an EMBL/GenBank/DDBJ whole genome shotgun (WGS) entry which is preliminary data.</text>
</comment>